<evidence type="ECO:0000259" key="6">
    <source>
        <dbReference type="Pfam" id="PF01957"/>
    </source>
</evidence>
<dbReference type="EMBL" id="CP001634">
    <property type="protein sequence ID" value="ACR79035.1"/>
    <property type="molecule type" value="Genomic_DNA"/>
</dbReference>
<dbReference type="KEGG" id="kol:Kole_0310"/>
<sequence>MEYIGWMILGVALLVVEIITPIFFFLWFAIGSFIAGIASFFGLSFSWQLSLFSAVSVVLVILTRPIAKKLTGESPRKIYIDEIKGSIGNVVEEINNKKRTGVVRAAGENWKAVSIDDDIIGVGEKVIVERLEGTIVYVRKFKNENAQDE</sequence>
<keyword evidence="4 5" id="KW-0472">Membrane</keyword>
<keyword evidence="3 5" id="KW-1133">Transmembrane helix</keyword>
<keyword evidence="2 5" id="KW-0812">Transmembrane</keyword>
<evidence type="ECO:0000256" key="4">
    <source>
        <dbReference type="ARBA" id="ARBA00023136"/>
    </source>
</evidence>
<dbReference type="InterPro" id="IPR052165">
    <property type="entry name" value="Membrane_assoc_protease"/>
</dbReference>
<reference evidence="7 8" key="1">
    <citation type="submission" date="2009-06" db="EMBL/GenBank/DDBJ databases">
        <title>Complete sequence of Thermotogales bacterium TBF 19.5.1.</title>
        <authorList>
            <consortium name="US DOE Joint Genome Institute"/>
            <person name="Lucas S."/>
            <person name="Copeland A."/>
            <person name="Lapidus A."/>
            <person name="Glavina del Rio T."/>
            <person name="Tice H."/>
            <person name="Bruce D."/>
            <person name="Goodwin L."/>
            <person name="Pitluck S."/>
            <person name="Chertkov O."/>
            <person name="Brettin T."/>
            <person name="Detter J.C."/>
            <person name="Han C."/>
            <person name="Schmutz J."/>
            <person name="Larimer F."/>
            <person name="Land M."/>
            <person name="Hauser L."/>
            <person name="Kyrpides N."/>
            <person name="Ovchinnikova G."/>
            <person name="Noll K."/>
        </authorList>
    </citation>
    <scope>NUCLEOTIDE SEQUENCE [LARGE SCALE GENOMIC DNA]</scope>
    <source>
        <strain evidence="8">ATCC BAA-1733 / DSM 21960 / TBF 19.5.1</strain>
    </source>
</reference>
<dbReference type="AlphaFoldDB" id="C5CD91"/>
<dbReference type="PANTHER" id="PTHR33507:SF3">
    <property type="entry name" value="INNER MEMBRANE PROTEIN YBBJ"/>
    <property type="match status" value="1"/>
</dbReference>
<evidence type="ECO:0000256" key="5">
    <source>
        <dbReference type="SAM" id="Phobius"/>
    </source>
</evidence>
<accession>C5CD91</accession>
<feature type="transmembrane region" description="Helical" evidence="5">
    <location>
        <begin position="12"/>
        <end position="41"/>
    </location>
</feature>
<dbReference type="Proteomes" id="UP000002382">
    <property type="component" value="Chromosome"/>
</dbReference>
<dbReference type="eggNOG" id="COG1585">
    <property type="taxonomic scope" value="Bacteria"/>
</dbReference>
<dbReference type="GO" id="GO:0005886">
    <property type="term" value="C:plasma membrane"/>
    <property type="evidence" value="ECO:0007669"/>
    <property type="project" value="TreeGrafter"/>
</dbReference>
<dbReference type="STRING" id="521045.Kole_0310"/>
<dbReference type="OrthoDB" id="37442at2"/>
<dbReference type="InterPro" id="IPR002810">
    <property type="entry name" value="NfeD-like_C"/>
</dbReference>
<evidence type="ECO:0000313" key="8">
    <source>
        <dbReference type="Proteomes" id="UP000002382"/>
    </source>
</evidence>
<evidence type="ECO:0000256" key="3">
    <source>
        <dbReference type="ARBA" id="ARBA00022989"/>
    </source>
</evidence>
<dbReference type="SUPFAM" id="SSF141322">
    <property type="entry name" value="NfeD domain-like"/>
    <property type="match status" value="1"/>
</dbReference>
<keyword evidence="8" id="KW-1185">Reference proteome</keyword>
<reference evidence="7 8" key="2">
    <citation type="journal article" date="2011" name="J. Bacteriol.">
        <title>Genome Sequence of Kosmotoga olearia Strain TBF 19.5.1, a Thermophilic Bacterium with a Wide Growth Temperature Range, Isolated from the Troll B Oil Platform in the North Sea.</title>
        <authorList>
            <person name="Swithers K.S."/>
            <person name="Dipippo J.L."/>
            <person name="Bruce D.C."/>
            <person name="Detter C."/>
            <person name="Tapia R."/>
            <person name="Han S."/>
            <person name="Goodwin L.A."/>
            <person name="Han J."/>
            <person name="Woyke T."/>
            <person name="Pitluck S."/>
            <person name="Pennacchio L."/>
            <person name="Nolan M."/>
            <person name="Mikhailova N."/>
            <person name="Land M.L."/>
            <person name="Nesbo C.L."/>
            <person name="Gogarten J.P."/>
            <person name="Noll K.M."/>
        </authorList>
    </citation>
    <scope>NUCLEOTIDE SEQUENCE [LARGE SCALE GENOMIC DNA]</scope>
    <source>
        <strain evidence="8">ATCC BAA-1733 / DSM 21960 / TBF 19.5.1</strain>
    </source>
</reference>
<gene>
    <name evidence="7" type="ordered locus">Kole_0310</name>
</gene>
<protein>
    <recommendedName>
        <fullName evidence="6">NfeD-like C-terminal domain-containing protein</fullName>
    </recommendedName>
</protein>
<dbReference type="HOGENOM" id="CLU_116732_2_0_0"/>
<comment type="subcellular location">
    <subcellularLocation>
        <location evidence="1">Membrane</location>
        <topology evidence="1">Multi-pass membrane protein</topology>
    </subcellularLocation>
</comment>
<dbReference type="PANTHER" id="PTHR33507">
    <property type="entry name" value="INNER MEMBRANE PROTEIN YBBJ"/>
    <property type="match status" value="1"/>
</dbReference>
<feature type="transmembrane region" description="Helical" evidence="5">
    <location>
        <begin position="47"/>
        <end position="67"/>
    </location>
</feature>
<dbReference type="RefSeq" id="WP_012744822.1">
    <property type="nucleotide sequence ID" value="NC_012785.1"/>
</dbReference>
<name>C5CD91_KOSOT</name>
<organism evidence="7 8">
    <name type="scientific">Kosmotoga olearia (strain ATCC BAA-1733 / DSM 21960 / TBF 19.5.1)</name>
    <dbReference type="NCBI Taxonomy" id="521045"/>
    <lineage>
        <taxon>Bacteria</taxon>
        <taxon>Thermotogati</taxon>
        <taxon>Thermotogota</taxon>
        <taxon>Thermotogae</taxon>
        <taxon>Kosmotogales</taxon>
        <taxon>Kosmotogaceae</taxon>
        <taxon>Kosmotoga</taxon>
    </lineage>
</organism>
<evidence type="ECO:0000313" key="7">
    <source>
        <dbReference type="EMBL" id="ACR79035.1"/>
    </source>
</evidence>
<feature type="domain" description="NfeD-like C-terminal" evidence="6">
    <location>
        <begin position="83"/>
        <end position="140"/>
    </location>
</feature>
<dbReference type="Pfam" id="PF01957">
    <property type="entry name" value="NfeD"/>
    <property type="match status" value="1"/>
</dbReference>
<evidence type="ECO:0000256" key="1">
    <source>
        <dbReference type="ARBA" id="ARBA00004141"/>
    </source>
</evidence>
<evidence type="ECO:0000256" key="2">
    <source>
        <dbReference type="ARBA" id="ARBA00022692"/>
    </source>
</evidence>
<dbReference type="Gene3D" id="2.40.50.140">
    <property type="entry name" value="Nucleic acid-binding proteins"/>
    <property type="match status" value="1"/>
</dbReference>
<dbReference type="InterPro" id="IPR012340">
    <property type="entry name" value="NA-bd_OB-fold"/>
</dbReference>
<proteinExistence type="predicted"/>